<feature type="region of interest" description="Disordered" evidence="2">
    <location>
        <begin position="1"/>
        <end position="22"/>
    </location>
</feature>
<evidence type="ECO:0000256" key="2">
    <source>
        <dbReference type="SAM" id="MobiDB-lite"/>
    </source>
</evidence>
<proteinExistence type="inferred from homology"/>
<dbReference type="Pfam" id="PF04111">
    <property type="entry name" value="APG6"/>
    <property type="match status" value="1"/>
</dbReference>
<dbReference type="GO" id="GO:0000045">
    <property type="term" value="P:autophagosome assembly"/>
    <property type="evidence" value="ECO:0007669"/>
    <property type="project" value="TreeGrafter"/>
</dbReference>
<dbReference type="InterPro" id="IPR038274">
    <property type="entry name" value="Atg6/Beclin_C_sf"/>
</dbReference>
<evidence type="ECO:0000259" key="3">
    <source>
        <dbReference type="Pfam" id="PF04111"/>
    </source>
</evidence>
<accession>A0A9N8H2U5</accession>
<dbReference type="Gene3D" id="1.10.418.40">
    <property type="entry name" value="Autophagy protein 6/Beclin 1"/>
    <property type="match status" value="1"/>
</dbReference>
<dbReference type="GO" id="GO:0045324">
    <property type="term" value="P:late endosome to vacuole transport"/>
    <property type="evidence" value="ECO:0007669"/>
    <property type="project" value="TreeGrafter"/>
</dbReference>
<dbReference type="GO" id="GO:0030674">
    <property type="term" value="F:protein-macromolecule adaptor activity"/>
    <property type="evidence" value="ECO:0007669"/>
    <property type="project" value="TreeGrafter"/>
</dbReference>
<dbReference type="AlphaFoldDB" id="A0A9N8H2U5"/>
<gene>
    <name evidence="4" type="ORF">SEMRO_73_G040310.1</name>
</gene>
<name>A0A9N8H2U5_9STRA</name>
<evidence type="ECO:0000313" key="5">
    <source>
        <dbReference type="Proteomes" id="UP001153069"/>
    </source>
</evidence>
<dbReference type="GO" id="GO:0000407">
    <property type="term" value="C:phagophore assembly site"/>
    <property type="evidence" value="ECO:0007669"/>
    <property type="project" value="TreeGrafter"/>
</dbReference>
<dbReference type="PANTHER" id="PTHR12768:SF4">
    <property type="entry name" value="BECLIN-1"/>
    <property type="match status" value="1"/>
</dbReference>
<protein>
    <submittedName>
        <fullName evidence="4">Beclin-1</fullName>
    </submittedName>
</protein>
<dbReference type="EMBL" id="CAICTM010000072">
    <property type="protein sequence ID" value="CAB9499988.1"/>
    <property type="molecule type" value="Genomic_DNA"/>
</dbReference>
<reference evidence="4" key="1">
    <citation type="submission" date="2020-06" db="EMBL/GenBank/DDBJ databases">
        <authorList>
            <consortium name="Plant Systems Biology data submission"/>
        </authorList>
    </citation>
    <scope>NUCLEOTIDE SEQUENCE</scope>
    <source>
        <strain evidence="4">D6</strain>
    </source>
</reference>
<comment type="caution">
    <text evidence="4">The sequence shown here is derived from an EMBL/GenBank/DDBJ whole genome shotgun (WGS) entry which is preliminary data.</text>
</comment>
<dbReference type="PANTHER" id="PTHR12768">
    <property type="entry name" value="BECLIN 1"/>
    <property type="match status" value="1"/>
</dbReference>
<dbReference type="GO" id="GO:0034272">
    <property type="term" value="C:phosphatidylinositol 3-kinase complex, class III, type II"/>
    <property type="evidence" value="ECO:0007669"/>
    <property type="project" value="TreeGrafter"/>
</dbReference>
<dbReference type="InterPro" id="IPR007243">
    <property type="entry name" value="Atg6/Beclin"/>
</dbReference>
<organism evidence="4 5">
    <name type="scientific">Seminavis robusta</name>
    <dbReference type="NCBI Taxonomy" id="568900"/>
    <lineage>
        <taxon>Eukaryota</taxon>
        <taxon>Sar</taxon>
        <taxon>Stramenopiles</taxon>
        <taxon>Ochrophyta</taxon>
        <taxon>Bacillariophyta</taxon>
        <taxon>Bacillariophyceae</taxon>
        <taxon>Bacillariophycidae</taxon>
        <taxon>Naviculales</taxon>
        <taxon>Naviculaceae</taxon>
        <taxon>Seminavis</taxon>
    </lineage>
</organism>
<sequence length="373" mass="40964">MTDVITMAETTATQDSSSDTSQLREKLARLQQRRRLVQETRRQQWTLLERAEHHRHGLEHQLELAQAEEEAWKTRRGQAQELLEESHKWNVLNDAFFIWHQGPFATINGVRLGAEAHVSSSSVAAMRAAQQHAAQEEPTSSGSSVLGVMAATVSLPGRVLGFTTSSAETIATANGNNHEHHNNNHTVSIPPAVTSITTIRVPWTEINSALGQIVLLLKILEQTQHAGIQFTGMALVPQGSTSKIGIRQPHTALTGNLISRRSGEVPIIALYHLYSDDSFQLFGKRNFNLALRALTECLAMAGTAIQARDRTIVMPFAMDVTHDNPSAPCTIGGLPVQYGTSGATDGVTWTRVMKYLLTNVKWCVAYAAKHVDQ</sequence>
<evidence type="ECO:0000313" key="4">
    <source>
        <dbReference type="EMBL" id="CAB9499988.1"/>
    </source>
</evidence>
<feature type="domain" description="Atg6 BARA" evidence="3">
    <location>
        <begin position="197"/>
        <end position="368"/>
    </location>
</feature>
<evidence type="ECO:0000256" key="1">
    <source>
        <dbReference type="ARBA" id="ARBA00005965"/>
    </source>
</evidence>
<dbReference type="GO" id="GO:0006995">
    <property type="term" value="P:cellular response to nitrogen starvation"/>
    <property type="evidence" value="ECO:0007669"/>
    <property type="project" value="TreeGrafter"/>
</dbReference>
<dbReference type="InterPro" id="IPR040455">
    <property type="entry name" value="Atg6_BARA"/>
</dbReference>
<comment type="similarity">
    <text evidence="1">Belongs to the beclin family.</text>
</comment>
<dbReference type="GO" id="GO:0000423">
    <property type="term" value="P:mitophagy"/>
    <property type="evidence" value="ECO:0007669"/>
    <property type="project" value="TreeGrafter"/>
</dbReference>
<dbReference type="GO" id="GO:0043548">
    <property type="term" value="F:phosphatidylinositol 3-kinase binding"/>
    <property type="evidence" value="ECO:0007669"/>
    <property type="project" value="TreeGrafter"/>
</dbReference>
<dbReference type="Proteomes" id="UP001153069">
    <property type="component" value="Unassembled WGS sequence"/>
</dbReference>
<feature type="compositionally biased region" description="Low complexity" evidence="2">
    <location>
        <begin position="10"/>
        <end position="21"/>
    </location>
</feature>
<dbReference type="GO" id="GO:0034271">
    <property type="term" value="C:phosphatidylinositol 3-kinase complex, class III, type I"/>
    <property type="evidence" value="ECO:0007669"/>
    <property type="project" value="TreeGrafter"/>
</dbReference>
<dbReference type="OrthoDB" id="20368at2759"/>
<keyword evidence="5" id="KW-1185">Reference proteome</keyword>